<feature type="region of interest" description="Disordered" evidence="4">
    <location>
        <begin position="489"/>
        <end position="532"/>
    </location>
</feature>
<evidence type="ECO:0000313" key="7">
    <source>
        <dbReference type="Proteomes" id="UP001634394"/>
    </source>
</evidence>
<reference evidence="6 7" key="1">
    <citation type="submission" date="2024-11" db="EMBL/GenBank/DDBJ databases">
        <title>Chromosome-level genome assembly of the freshwater bivalve Anodonta woodiana.</title>
        <authorList>
            <person name="Chen X."/>
        </authorList>
    </citation>
    <scope>NUCLEOTIDE SEQUENCE [LARGE SCALE GENOMIC DNA]</scope>
    <source>
        <strain evidence="6">MN2024</strain>
        <tissue evidence="6">Gills</tissue>
    </source>
</reference>
<dbReference type="EMBL" id="JBJQND010000012">
    <property type="protein sequence ID" value="KAL3859176.1"/>
    <property type="molecule type" value="Genomic_DNA"/>
</dbReference>
<evidence type="ECO:0000256" key="2">
    <source>
        <dbReference type="ARBA" id="ARBA00040149"/>
    </source>
</evidence>
<dbReference type="SUPFAM" id="SSF90257">
    <property type="entry name" value="Myosin rod fragments"/>
    <property type="match status" value="2"/>
</dbReference>
<dbReference type="PANTHER" id="PTHR46292">
    <property type="entry name" value="COILED-COIL DOMAIN-CONTAINING PROTEIN 102A"/>
    <property type="match status" value="1"/>
</dbReference>
<accession>A0ABD3VC61</accession>
<feature type="region of interest" description="Disordered" evidence="4">
    <location>
        <begin position="1"/>
        <end position="57"/>
    </location>
</feature>
<dbReference type="Proteomes" id="UP001634394">
    <property type="component" value="Unassembled WGS sequence"/>
</dbReference>
<keyword evidence="7" id="KW-1185">Reference proteome</keyword>
<proteinExistence type="predicted"/>
<feature type="compositionally biased region" description="Polar residues" evidence="4">
    <location>
        <begin position="195"/>
        <end position="208"/>
    </location>
</feature>
<feature type="region of interest" description="Disordered" evidence="4">
    <location>
        <begin position="142"/>
        <end position="225"/>
    </location>
</feature>
<evidence type="ECO:0000256" key="1">
    <source>
        <dbReference type="ARBA" id="ARBA00023054"/>
    </source>
</evidence>
<feature type="coiled-coil region" evidence="3">
    <location>
        <begin position="260"/>
        <end position="488"/>
    </location>
</feature>
<feature type="compositionally biased region" description="Polar residues" evidence="4">
    <location>
        <begin position="492"/>
        <end position="513"/>
    </location>
</feature>
<evidence type="ECO:0000256" key="4">
    <source>
        <dbReference type="SAM" id="MobiDB-lite"/>
    </source>
</evidence>
<organism evidence="6 7">
    <name type="scientific">Sinanodonta woodiana</name>
    <name type="common">Chinese pond mussel</name>
    <name type="synonym">Anodonta woodiana</name>
    <dbReference type="NCBI Taxonomy" id="1069815"/>
    <lineage>
        <taxon>Eukaryota</taxon>
        <taxon>Metazoa</taxon>
        <taxon>Spiralia</taxon>
        <taxon>Lophotrochozoa</taxon>
        <taxon>Mollusca</taxon>
        <taxon>Bivalvia</taxon>
        <taxon>Autobranchia</taxon>
        <taxon>Heteroconchia</taxon>
        <taxon>Palaeoheterodonta</taxon>
        <taxon>Unionida</taxon>
        <taxon>Unionoidea</taxon>
        <taxon>Unionidae</taxon>
        <taxon>Unioninae</taxon>
        <taxon>Sinanodonta</taxon>
    </lineage>
</organism>
<evidence type="ECO:0000256" key="3">
    <source>
        <dbReference type="SAM" id="Coils"/>
    </source>
</evidence>
<comment type="caution">
    <text evidence="6">The sequence shown here is derived from an EMBL/GenBank/DDBJ whole genome shotgun (WGS) entry which is preliminary data.</text>
</comment>
<dbReference type="AlphaFoldDB" id="A0ABD3VC61"/>
<evidence type="ECO:0000259" key="5">
    <source>
        <dbReference type="Pfam" id="PF01576"/>
    </source>
</evidence>
<dbReference type="PANTHER" id="PTHR46292:SF1">
    <property type="entry name" value="COILED-COIL DOMAIN-CONTAINING PROTEIN 102A"/>
    <property type="match status" value="1"/>
</dbReference>
<dbReference type="Pfam" id="PF01576">
    <property type="entry name" value="Myosin_tail_1"/>
    <property type="match status" value="1"/>
</dbReference>
<feature type="domain" description="Myosin tail" evidence="5">
    <location>
        <begin position="300"/>
        <end position="486"/>
    </location>
</feature>
<dbReference type="Gene3D" id="1.10.287.1490">
    <property type="match status" value="1"/>
</dbReference>
<evidence type="ECO:0000313" key="6">
    <source>
        <dbReference type="EMBL" id="KAL3859176.1"/>
    </source>
</evidence>
<protein>
    <recommendedName>
        <fullName evidence="2">Coiled-coil domain-containing protein 102A</fullName>
    </recommendedName>
</protein>
<keyword evidence="1 3" id="KW-0175">Coiled coil</keyword>
<feature type="compositionally biased region" description="Polar residues" evidence="4">
    <location>
        <begin position="147"/>
        <end position="158"/>
    </location>
</feature>
<gene>
    <name evidence="6" type="ORF">ACJMK2_009408</name>
</gene>
<dbReference type="InterPro" id="IPR002928">
    <property type="entry name" value="Myosin_tail"/>
</dbReference>
<sequence length="532" mass="61597">MNQKQSGQGTLPKGDVSNLRAVTASPPISKTPTPVPQSREKTQTPIAQAPNMDNDWDDREEIRLRELEEARARAAQMEKTMRWWSDCTANWREKWCKVRNERNKARDENRQLRTKLDSIINDCTALKREKEDLLTENSRLKNGLNFVPSSTTSQNQPDMSGKDHELAQGASNTHENVKKIDDRQIMVGVDEIDQKSSPVSPKSGSANQEEAEYSKDSSSIGDSEGSLMDDRVALIELKLDESQKTIIAERDEKTSLMKAIETLQIELHSMKSKYEEMKISKQEAMFQINKLKEDHKIALDRMASDLEEESSNRSTMDRRLGDLRRELEKLQKENADEWGKKERLETERFGLERENKKLRMQIQDLEEQLERKTQHTSTVVDSDMRSLQMELSEKNKELADLHHAHSKLKKALQERVTELEHTKRRAEQYEVEVKKLRSRIEELRRDLTAAEDEVDSQTNNVRKVQRNNDELQEQVENLRVQLEHAQTRLRHTNPQVTTSMVGSIRSYSPNLSEHSADTEDSDDDFHPQPLLH</sequence>
<name>A0ABD3VC61_SINWO</name>
<feature type="compositionally biased region" description="Basic and acidic residues" evidence="4">
    <location>
        <begin position="175"/>
        <end position="184"/>
    </location>
</feature>